<protein>
    <submittedName>
        <fullName evidence="1">Uncharacterized protein</fullName>
    </submittedName>
</protein>
<reference evidence="1 2" key="1">
    <citation type="submission" date="2016-10" db="EMBL/GenBank/DDBJ databases">
        <title>The genome sequence of Colletotrichum fioriniae PJ7.</title>
        <authorList>
            <person name="Baroncelli R."/>
        </authorList>
    </citation>
    <scope>NUCLEOTIDE SEQUENCE [LARGE SCALE GENOMIC DNA]</scope>
    <source>
        <strain evidence="1">Col 31</strain>
    </source>
</reference>
<dbReference type="Proteomes" id="UP001239795">
    <property type="component" value="Unassembled WGS sequence"/>
</dbReference>
<dbReference type="EMBL" id="MLGG01000046">
    <property type="protein sequence ID" value="KAK1451693.1"/>
    <property type="molecule type" value="Genomic_DNA"/>
</dbReference>
<name>A0AAI9U4T5_9PEZI</name>
<dbReference type="AlphaFoldDB" id="A0AAI9U4T5"/>
<keyword evidence="2" id="KW-1185">Reference proteome</keyword>
<comment type="caution">
    <text evidence="1">The sequence shown here is derived from an EMBL/GenBank/DDBJ whole genome shotgun (WGS) entry which is preliminary data.</text>
</comment>
<organism evidence="1 2">
    <name type="scientific">Colletotrichum melonis</name>
    <dbReference type="NCBI Taxonomy" id="1209925"/>
    <lineage>
        <taxon>Eukaryota</taxon>
        <taxon>Fungi</taxon>
        <taxon>Dikarya</taxon>
        <taxon>Ascomycota</taxon>
        <taxon>Pezizomycotina</taxon>
        <taxon>Sordariomycetes</taxon>
        <taxon>Hypocreomycetidae</taxon>
        <taxon>Glomerellales</taxon>
        <taxon>Glomerellaceae</taxon>
        <taxon>Colletotrichum</taxon>
        <taxon>Colletotrichum acutatum species complex</taxon>
    </lineage>
</organism>
<accession>A0AAI9U4T5</accession>
<gene>
    <name evidence="1" type="ORF">CMEL01_06267</name>
</gene>
<evidence type="ECO:0000313" key="2">
    <source>
        <dbReference type="Proteomes" id="UP001239795"/>
    </source>
</evidence>
<sequence>MQACLGLVAEPPEHCEYLCRARVCGSQSMLAGSLHQGKRLSGGLEIGKWAERNPQVHCRISRGASGSTTGNSELKVSDTAGIHPYGCLAEFPRSGRAKDGVAILVALSSAGPCREIDGSVASLASTEVRQIAVIPLWHVLSLARAWQAGNAHVVWYNETERQTDCLYSAILVASGAGRGRRRMTTMNCDTHDHSLLIHPRIG</sequence>
<proteinExistence type="predicted"/>
<evidence type="ECO:0000313" key="1">
    <source>
        <dbReference type="EMBL" id="KAK1451693.1"/>
    </source>
</evidence>